<feature type="chain" id="PRO_5038936503" description="M23ase beta-sheet core domain-containing protein" evidence="5">
    <location>
        <begin position="25"/>
        <end position="454"/>
    </location>
</feature>
<dbReference type="STRING" id="883156.HMPREF9282_02086"/>
<dbReference type="PATRIC" id="fig|883156.3.peg.2040"/>
<keyword evidence="2 4" id="KW-1133">Transmembrane helix</keyword>
<sequence>MVRFFKSSMLLLLLLLSFIPSVNAFGAEVTSPYGWRMHPVYNRMIFHAGVDLGVPDKTAVPSVVDGTVVFTGWYDGYGNYIAVQDNKGVVWAFAHNTGFPDGIYPGVKVKKGQIIAISGGTGTGTAPHLHVERRLGYNGGEVLYTETTNPVPYLIAEGWDLTGNFDGWDIWEDFKGFFKDKISYSMEWQPLFAPSELLTKIFKLVLEALVASFSTLQNNLGTLLVLLMTIDLIWYCIKGSVFSGPFSPETLFPRIIRYGFFIAIWKSWDSLIKTLFIPTFEAIASSFTGETINVESYLNYDVLFNTLADKLGAHLSMKWSIIDMVSPLPFLVANLLVMIVLFTAVSLCIYVLAKIVQFYLICIFGILGIPMALIPGLKVYGNLFIGSILATIFDLICVVFMFGLVMTVLKGLDPVGPSLGSLLLFTVEFVIMGMLVSSRAAKFSSYFTGMRAGL</sequence>
<protein>
    <recommendedName>
        <fullName evidence="6">M23ase beta-sheet core domain-containing protein</fullName>
    </recommendedName>
</protein>
<keyword evidence="5" id="KW-0732">Signal</keyword>
<keyword evidence="1 4" id="KW-0812">Transmembrane</keyword>
<feature type="transmembrane region" description="Helical" evidence="4">
    <location>
        <begin position="415"/>
        <end position="436"/>
    </location>
</feature>
<organism evidence="7 8">
    <name type="scientific">Veillonella seminalis ACS-216-V-Col6b</name>
    <dbReference type="NCBI Taxonomy" id="883156"/>
    <lineage>
        <taxon>Bacteria</taxon>
        <taxon>Bacillati</taxon>
        <taxon>Bacillota</taxon>
        <taxon>Negativicutes</taxon>
        <taxon>Veillonellales</taxon>
        <taxon>Veillonellaceae</taxon>
        <taxon>Veillonella</taxon>
    </lineage>
</organism>
<accession>K9CYM2</accession>
<evidence type="ECO:0000313" key="8">
    <source>
        <dbReference type="Proteomes" id="UP000009891"/>
    </source>
</evidence>
<evidence type="ECO:0000256" key="4">
    <source>
        <dbReference type="SAM" id="Phobius"/>
    </source>
</evidence>
<dbReference type="InterPro" id="IPR007688">
    <property type="entry name" value="Conjugal_tfr_TrbL/VirB6"/>
</dbReference>
<name>K9CYM2_9FIRM</name>
<dbReference type="InterPro" id="IPR011055">
    <property type="entry name" value="Dup_hybrid_motif"/>
</dbReference>
<evidence type="ECO:0000256" key="2">
    <source>
        <dbReference type="ARBA" id="ARBA00022989"/>
    </source>
</evidence>
<dbReference type="InterPro" id="IPR050570">
    <property type="entry name" value="Cell_wall_metabolism_enzyme"/>
</dbReference>
<feature type="transmembrane region" description="Helical" evidence="4">
    <location>
        <begin position="328"/>
        <end position="352"/>
    </location>
</feature>
<dbReference type="HOGENOM" id="CLU_589173_0_0_9"/>
<evidence type="ECO:0000256" key="1">
    <source>
        <dbReference type="ARBA" id="ARBA00022692"/>
    </source>
</evidence>
<dbReference type="AlphaFoldDB" id="K9CYM2"/>
<feature type="signal peptide" evidence="5">
    <location>
        <begin position="1"/>
        <end position="24"/>
    </location>
</feature>
<reference evidence="7 8" key="1">
    <citation type="submission" date="2012-09" db="EMBL/GenBank/DDBJ databases">
        <title>The Genome Sequence of Veillonella ratti ACS-216-V-COL6B.</title>
        <authorList>
            <consortium name="The Broad Institute Genome Sequencing Platform"/>
            <person name="Earl A."/>
            <person name="Ward D."/>
            <person name="Feldgarden M."/>
            <person name="Gevers D."/>
            <person name="Saerens B."/>
            <person name="Vaneechoutte M."/>
            <person name="Walker B."/>
            <person name="Young S.K."/>
            <person name="Zeng Q."/>
            <person name="Gargeya S."/>
            <person name="Fitzgerald M."/>
            <person name="Haas B."/>
            <person name="Abouelleil A."/>
            <person name="Alvarado L."/>
            <person name="Arachchi H.M."/>
            <person name="Berlin A."/>
            <person name="Chapman S.B."/>
            <person name="Goldberg J."/>
            <person name="Griggs A."/>
            <person name="Gujja S."/>
            <person name="Hansen M."/>
            <person name="Howarth C."/>
            <person name="Imamovic A."/>
            <person name="Larimer J."/>
            <person name="McCowen C."/>
            <person name="Montmayeur A."/>
            <person name="Murphy C."/>
            <person name="Neiman D."/>
            <person name="Pearson M."/>
            <person name="Priest M."/>
            <person name="Roberts A."/>
            <person name="Saif S."/>
            <person name="Shea T."/>
            <person name="Sisk P."/>
            <person name="Sykes S."/>
            <person name="Wortman J."/>
            <person name="Nusbaum C."/>
            <person name="Birren B."/>
        </authorList>
    </citation>
    <scope>NUCLEOTIDE SEQUENCE [LARGE SCALE GENOMIC DNA]</scope>
    <source>
        <strain evidence="7 8">ACS-216-V-Col6b</strain>
    </source>
</reference>
<comment type="caution">
    <text evidence="7">The sequence shown here is derived from an EMBL/GenBank/DDBJ whole genome shotgun (WGS) entry which is preliminary data.</text>
</comment>
<dbReference type="Gene3D" id="2.70.70.10">
    <property type="entry name" value="Glucose Permease (Domain IIA)"/>
    <property type="match status" value="1"/>
</dbReference>
<dbReference type="eggNOG" id="COG4942">
    <property type="taxonomic scope" value="Bacteria"/>
</dbReference>
<dbReference type="GO" id="GO:0030255">
    <property type="term" value="P:protein secretion by the type IV secretion system"/>
    <property type="evidence" value="ECO:0007669"/>
    <property type="project" value="InterPro"/>
</dbReference>
<dbReference type="Pfam" id="PF04610">
    <property type="entry name" value="TrbL"/>
    <property type="match status" value="1"/>
</dbReference>
<dbReference type="CDD" id="cd12797">
    <property type="entry name" value="M23_peptidase"/>
    <property type="match status" value="1"/>
</dbReference>
<evidence type="ECO:0000313" key="7">
    <source>
        <dbReference type="EMBL" id="EKU77369.1"/>
    </source>
</evidence>
<dbReference type="PANTHER" id="PTHR21666:SF286">
    <property type="entry name" value="LIPOPROTEIN NLPD"/>
    <property type="match status" value="1"/>
</dbReference>
<dbReference type="OrthoDB" id="9809488at2"/>
<proteinExistence type="predicted"/>
<feature type="transmembrane region" description="Helical" evidence="4">
    <location>
        <begin position="384"/>
        <end position="409"/>
    </location>
</feature>
<dbReference type="Proteomes" id="UP000009891">
    <property type="component" value="Unassembled WGS sequence"/>
</dbReference>
<feature type="domain" description="M23ase beta-sheet core" evidence="6">
    <location>
        <begin position="46"/>
        <end position="134"/>
    </location>
</feature>
<dbReference type="EMBL" id="AHAF01000023">
    <property type="protein sequence ID" value="EKU77369.1"/>
    <property type="molecule type" value="Genomic_DNA"/>
</dbReference>
<feature type="transmembrane region" description="Helical" evidence="4">
    <location>
        <begin position="358"/>
        <end position="377"/>
    </location>
</feature>
<dbReference type="RefSeq" id="WP_006556970.1">
    <property type="nucleotide sequence ID" value="NZ_JH992939.1"/>
</dbReference>
<evidence type="ECO:0000256" key="5">
    <source>
        <dbReference type="SAM" id="SignalP"/>
    </source>
</evidence>
<evidence type="ECO:0000259" key="6">
    <source>
        <dbReference type="Pfam" id="PF01551"/>
    </source>
</evidence>
<dbReference type="SUPFAM" id="SSF51261">
    <property type="entry name" value="Duplicated hybrid motif"/>
    <property type="match status" value="1"/>
</dbReference>
<dbReference type="Pfam" id="PF01551">
    <property type="entry name" value="Peptidase_M23"/>
    <property type="match status" value="1"/>
</dbReference>
<gene>
    <name evidence="7" type="ORF">HMPREF9282_02086</name>
</gene>
<dbReference type="GO" id="GO:0004222">
    <property type="term" value="F:metalloendopeptidase activity"/>
    <property type="evidence" value="ECO:0007669"/>
    <property type="project" value="TreeGrafter"/>
</dbReference>
<evidence type="ECO:0000256" key="3">
    <source>
        <dbReference type="ARBA" id="ARBA00023136"/>
    </source>
</evidence>
<keyword evidence="3 4" id="KW-0472">Membrane</keyword>
<keyword evidence="8" id="KW-1185">Reference proteome</keyword>
<dbReference type="InterPro" id="IPR016047">
    <property type="entry name" value="M23ase_b-sheet_dom"/>
</dbReference>
<dbReference type="PANTHER" id="PTHR21666">
    <property type="entry name" value="PEPTIDASE-RELATED"/>
    <property type="match status" value="1"/>
</dbReference>